<dbReference type="Pfam" id="PF00072">
    <property type="entry name" value="Response_reg"/>
    <property type="match status" value="1"/>
</dbReference>
<evidence type="ECO:0000256" key="1">
    <source>
        <dbReference type="ARBA" id="ARBA00022553"/>
    </source>
</evidence>
<reference evidence="4" key="2">
    <citation type="submission" date="2023-04" db="EMBL/GenBank/DDBJ databases">
        <authorList>
            <person name="Sun J.-Q."/>
        </authorList>
    </citation>
    <scope>NUCLEOTIDE SEQUENCE</scope>
    <source>
        <strain evidence="4">CC-YY355</strain>
    </source>
</reference>
<dbReference type="Proteomes" id="UP001160550">
    <property type="component" value="Unassembled WGS sequence"/>
</dbReference>
<dbReference type="PANTHER" id="PTHR44591:SF24">
    <property type="entry name" value="PROTEIN-GLUTAMATE METHYLESTERASE_PROTEIN-GLUTAMINE GLUTAMINASE 1"/>
    <property type="match status" value="1"/>
</dbReference>
<protein>
    <submittedName>
        <fullName evidence="4">Response regulator</fullName>
    </submittedName>
</protein>
<dbReference type="SUPFAM" id="SSF52172">
    <property type="entry name" value="CheY-like"/>
    <property type="match status" value="1"/>
</dbReference>
<evidence type="ECO:0000313" key="5">
    <source>
        <dbReference type="Proteomes" id="UP001160550"/>
    </source>
</evidence>
<proteinExistence type="predicted"/>
<name>A0ABT6MX78_9GAMM</name>
<dbReference type="Gene3D" id="3.40.50.2300">
    <property type="match status" value="1"/>
</dbReference>
<dbReference type="InterPro" id="IPR050595">
    <property type="entry name" value="Bact_response_regulator"/>
</dbReference>
<feature type="modified residue" description="4-aspartylphosphate" evidence="2">
    <location>
        <position position="54"/>
    </location>
</feature>
<feature type="domain" description="Response regulatory" evidence="3">
    <location>
        <begin position="4"/>
        <end position="114"/>
    </location>
</feature>
<dbReference type="PANTHER" id="PTHR44591">
    <property type="entry name" value="STRESS RESPONSE REGULATOR PROTEIN 1"/>
    <property type="match status" value="1"/>
</dbReference>
<evidence type="ECO:0000259" key="3">
    <source>
        <dbReference type="PROSITE" id="PS50110"/>
    </source>
</evidence>
<keyword evidence="5" id="KW-1185">Reference proteome</keyword>
<dbReference type="RefSeq" id="WP_280943962.1">
    <property type="nucleotide sequence ID" value="NZ_JARYGX010000032.1"/>
</dbReference>
<sequence length="124" mass="13257">MTPQVFIVEDESLLVMVLEDMLPEIGYEVAATAHSVPSALQVLEANDPDLAILDVNLAGKPSFPVADALAIRGIPFLFASGYGESILPDRHANVPLVPKPYGRRELETALARLPPRRGMPSAGA</sequence>
<keyword evidence="1 2" id="KW-0597">Phosphoprotein</keyword>
<evidence type="ECO:0000313" key="4">
    <source>
        <dbReference type="EMBL" id="MDH7454736.1"/>
    </source>
</evidence>
<dbReference type="InterPro" id="IPR001789">
    <property type="entry name" value="Sig_transdc_resp-reg_receiver"/>
</dbReference>
<dbReference type="PROSITE" id="PS50110">
    <property type="entry name" value="RESPONSE_REGULATORY"/>
    <property type="match status" value="1"/>
</dbReference>
<reference evidence="4" key="1">
    <citation type="journal article" date="2007" name="Int. J. Syst. Evol. Microbiol.">
        <title>Luteimonas composti sp. nov., a moderately thermophilic bacterium isolated from food waste.</title>
        <authorList>
            <person name="Young C.C."/>
            <person name="Kampfer P."/>
            <person name="Chen W.M."/>
            <person name="Yen W.S."/>
            <person name="Arun A.B."/>
            <person name="Lai W.A."/>
            <person name="Shen F.T."/>
            <person name="Rekha P.D."/>
            <person name="Lin K.Y."/>
            <person name="Chou J.H."/>
        </authorList>
    </citation>
    <scope>NUCLEOTIDE SEQUENCE</scope>
    <source>
        <strain evidence="4">CC-YY355</strain>
    </source>
</reference>
<evidence type="ECO:0000256" key="2">
    <source>
        <dbReference type="PROSITE-ProRule" id="PRU00169"/>
    </source>
</evidence>
<dbReference type="InterPro" id="IPR011006">
    <property type="entry name" value="CheY-like_superfamily"/>
</dbReference>
<accession>A0ABT6MX78</accession>
<gene>
    <name evidence="4" type="ORF">QF205_16945</name>
</gene>
<comment type="caution">
    <text evidence="4">The sequence shown here is derived from an EMBL/GenBank/DDBJ whole genome shotgun (WGS) entry which is preliminary data.</text>
</comment>
<organism evidence="4 5">
    <name type="scientific">Luteimonas composti</name>
    <dbReference type="NCBI Taxonomy" id="398257"/>
    <lineage>
        <taxon>Bacteria</taxon>
        <taxon>Pseudomonadati</taxon>
        <taxon>Pseudomonadota</taxon>
        <taxon>Gammaproteobacteria</taxon>
        <taxon>Lysobacterales</taxon>
        <taxon>Lysobacteraceae</taxon>
        <taxon>Luteimonas</taxon>
    </lineage>
</organism>
<dbReference type="EMBL" id="JARYGX010000032">
    <property type="protein sequence ID" value="MDH7454736.1"/>
    <property type="molecule type" value="Genomic_DNA"/>
</dbReference>
<dbReference type="SMART" id="SM00448">
    <property type="entry name" value="REC"/>
    <property type="match status" value="1"/>
</dbReference>